<dbReference type="InterPro" id="IPR041664">
    <property type="entry name" value="AAA_16"/>
</dbReference>
<dbReference type="InterPro" id="IPR003593">
    <property type="entry name" value="AAA+_ATPase"/>
</dbReference>
<dbReference type="InterPro" id="IPR027417">
    <property type="entry name" value="P-loop_NTPase"/>
</dbReference>
<evidence type="ECO:0000313" key="5">
    <source>
        <dbReference type="EMBL" id="GAA5113525.1"/>
    </source>
</evidence>
<keyword evidence="3" id="KW-0804">Transcription</keyword>
<dbReference type="Gene3D" id="1.10.10.10">
    <property type="entry name" value="Winged helix-like DNA-binding domain superfamily/Winged helix DNA-binding domain"/>
    <property type="match status" value="1"/>
</dbReference>
<dbReference type="InterPro" id="IPR016032">
    <property type="entry name" value="Sig_transdc_resp-reg_C-effctor"/>
</dbReference>
<organism evidence="5 6">
    <name type="scientific">Pseudonocardia adelaidensis</name>
    <dbReference type="NCBI Taxonomy" id="648754"/>
    <lineage>
        <taxon>Bacteria</taxon>
        <taxon>Bacillati</taxon>
        <taxon>Actinomycetota</taxon>
        <taxon>Actinomycetes</taxon>
        <taxon>Pseudonocardiales</taxon>
        <taxon>Pseudonocardiaceae</taxon>
        <taxon>Pseudonocardia</taxon>
    </lineage>
</organism>
<evidence type="ECO:0000256" key="2">
    <source>
        <dbReference type="ARBA" id="ARBA00023125"/>
    </source>
</evidence>
<accession>A0ABP9NHJ2</accession>
<dbReference type="Pfam" id="PF00196">
    <property type="entry name" value="GerE"/>
    <property type="match status" value="1"/>
</dbReference>
<evidence type="ECO:0000256" key="1">
    <source>
        <dbReference type="ARBA" id="ARBA00023015"/>
    </source>
</evidence>
<dbReference type="Pfam" id="PF13191">
    <property type="entry name" value="AAA_16"/>
    <property type="match status" value="1"/>
</dbReference>
<dbReference type="SUPFAM" id="SSF52540">
    <property type="entry name" value="P-loop containing nucleoside triphosphate hydrolases"/>
    <property type="match status" value="1"/>
</dbReference>
<dbReference type="Proteomes" id="UP001500804">
    <property type="component" value="Unassembled WGS sequence"/>
</dbReference>
<keyword evidence="2" id="KW-0238">DNA-binding</keyword>
<dbReference type="Pfam" id="PF25873">
    <property type="entry name" value="WHD_MalT"/>
    <property type="match status" value="1"/>
</dbReference>
<feature type="domain" description="HTH luxR-type" evidence="4">
    <location>
        <begin position="842"/>
        <end position="907"/>
    </location>
</feature>
<evidence type="ECO:0000256" key="3">
    <source>
        <dbReference type="ARBA" id="ARBA00023163"/>
    </source>
</evidence>
<dbReference type="SMART" id="SM00382">
    <property type="entry name" value="AAA"/>
    <property type="match status" value="1"/>
</dbReference>
<dbReference type="SUPFAM" id="SSF46894">
    <property type="entry name" value="C-terminal effector domain of the bipartite response regulators"/>
    <property type="match status" value="1"/>
</dbReference>
<gene>
    <name evidence="5" type="ORF">GCM10023320_09260</name>
</gene>
<dbReference type="InterPro" id="IPR011990">
    <property type="entry name" value="TPR-like_helical_dom_sf"/>
</dbReference>
<protein>
    <submittedName>
        <fullName evidence="5">LuxR C-terminal-related transcriptional regulator</fullName>
    </submittedName>
</protein>
<evidence type="ECO:0000313" key="6">
    <source>
        <dbReference type="Proteomes" id="UP001500804"/>
    </source>
</evidence>
<proteinExistence type="predicted"/>
<evidence type="ECO:0000259" key="4">
    <source>
        <dbReference type="PROSITE" id="PS50043"/>
    </source>
</evidence>
<dbReference type="SUPFAM" id="SSF48452">
    <property type="entry name" value="TPR-like"/>
    <property type="match status" value="1"/>
</dbReference>
<dbReference type="InterPro" id="IPR059106">
    <property type="entry name" value="WHD_MalT"/>
</dbReference>
<keyword evidence="1" id="KW-0805">Transcription regulation</keyword>
<dbReference type="CDD" id="cd06170">
    <property type="entry name" value="LuxR_C_like"/>
    <property type="match status" value="1"/>
</dbReference>
<dbReference type="SMART" id="SM00421">
    <property type="entry name" value="HTH_LUXR"/>
    <property type="match status" value="1"/>
</dbReference>
<comment type="caution">
    <text evidence="5">The sequence shown here is derived from an EMBL/GenBank/DDBJ whole genome shotgun (WGS) entry which is preliminary data.</text>
</comment>
<dbReference type="PROSITE" id="PS50043">
    <property type="entry name" value="HTH_LUXR_2"/>
    <property type="match status" value="1"/>
</dbReference>
<sequence>MPQPKIQLPRVSTTVLDRARLLAAVGGGGDPNEPGEPGVVVEVCAPAGYGKTTLLAAYARALRDGGHPVGWVTCDRHDADPVLLWNAILAALSGAAPHPATAQDPFAALEPPRTMDPAFLAEFVEAIDADGTPITLVLDDVHELTDARTLSGLSDLLRNLPDQLRLMIGSRRDPGIPLHRLQLEDRLRQIRADELAFTRAETGAVLSAQGVDLGEDDLTLLWQRTEGWPAAVRLASLALAEEGEPSRFVANFAGDDRAVAVYLVAEILDRQPEDVQQFLLDTCVAEDLTADLAAVLSRREDAGALLERLEQANALVHRLGRVGQWYRYHALLRTYLLGELRRRGQAAARARHRQAAEWYAEAGQAEPALEHAVAAGEDTMVRVLLSRYGLRLLLSGGGRRLRGTLAGCSPEVLDTPEVGLLVATAALEAGDLVGGEEMLARVPAVVHTRGSHRVRRLRDVALLYRARLRADPTVLDTVLGTMIDDVFDTDPPPAVEAAGPDDAELELLLLANRGTVRIPAGDYERAHADLLAALELSRRHGYDHLTLDCLNQLAGAATGRCMVDESRRWAEEAIAFAAERGWASSPRLAYSHLIAAWCAHLMLDMEEATRRASVSVAVLQSGATVEPEVEGAARSGEAVIAFDRYPQRHEALQRMRWLWHHIPDSNPSPALIAYAELAELRMSLALGERGQAVAVVARVDELLPETGETNVLRALVALDRHRHEQVRAAIAPVLSGERPVTVVTTEMTAWLVEALATAHAEMPEAAHRAVLRALEIGVHNRVMRPFYDLGEPVRELLTATVGRAGWLEPFLSDLLGAWTAAQEWQDASVGGTAVAGESGHRSVALAVPLTAREMELLRDLPSMLTAEEIAVRHTVSVNTVKTHLRSLYRKLGAPNRREAVAAGRRLCLL</sequence>
<dbReference type="Gene3D" id="3.40.50.300">
    <property type="entry name" value="P-loop containing nucleotide triphosphate hydrolases"/>
    <property type="match status" value="1"/>
</dbReference>
<dbReference type="InterPro" id="IPR036388">
    <property type="entry name" value="WH-like_DNA-bd_sf"/>
</dbReference>
<name>A0ABP9NHJ2_9PSEU</name>
<dbReference type="PANTHER" id="PTHR44688">
    <property type="entry name" value="DNA-BINDING TRANSCRIPTIONAL ACTIVATOR DEVR_DOSR"/>
    <property type="match status" value="1"/>
</dbReference>
<dbReference type="Gene3D" id="1.25.40.10">
    <property type="entry name" value="Tetratricopeptide repeat domain"/>
    <property type="match status" value="1"/>
</dbReference>
<keyword evidence="6" id="KW-1185">Reference proteome</keyword>
<dbReference type="EMBL" id="BAABJO010000003">
    <property type="protein sequence ID" value="GAA5113525.1"/>
    <property type="molecule type" value="Genomic_DNA"/>
</dbReference>
<dbReference type="PANTHER" id="PTHR44688:SF16">
    <property type="entry name" value="DNA-BINDING TRANSCRIPTIONAL ACTIVATOR DEVR_DOSR"/>
    <property type="match status" value="1"/>
</dbReference>
<dbReference type="InterPro" id="IPR000792">
    <property type="entry name" value="Tscrpt_reg_LuxR_C"/>
</dbReference>
<reference evidence="6" key="1">
    <citation type="journal article" date="2019" name="Int. J. Syst. Evol. Microbiol.">
        <title>The Global Catalogue of Microorganisms (GCM) 10K type strain sequencing project: providing services to taxonomists for standard genome sequencing and annotation.</title>
        <authorList>
            <consortium name="The Broad Institute Genomics Platform"/>
            <consortium name="The Broad Institute Genome Sequencing Center for Infectious Disease"/>
            <person name="Wu L."/>
            <person name="Ma J."/>
        </authorList>
    </citation>
    <scope>NUCLEOTIDE SEQUENCE [LARGE SCALE GENOMIC DNA]</scope>
    <source>
        <strain evidence="6">JCM 18302</strain>
    </source>
</reference>